<dbReference type="AlphaFoldDB" id="A0A8W8HTX6"/>
<dbReference type="InterPro" id="IPR000907">
    <property type="entry name" value="LipOase"/>
</dbReference>
<evidence type="ECO:0000313" key="8">
    <source>
        <dbReference type="EnsemblMetazoa" id="G10932.1:cds"/>
    </source>
</evidence>
<dbReference type="GO" id="GO:0046872">
    <property type="term" value="F:metal ion binding"/>
    <property type="evidence" value="ECO:0007669"/>
    <property type="project" value="UniProtKB-KW"/>
</dbReference>
<dbReference type="SUPFAM" id="SSF48484">
    <property type="entry name" value="Lipoxigenase"/>
    <property type="match status" value="1"/>
</dbReference>
<dbReference type="InterPro" id="IPR001024">
    <property type="entry name" value="PLAT/LH2_dom"/>
</dbReference>
<dbReference type="PANTHER" id="PTHR11771">
    <property type="entry name" value="LIPOXYGENASE"/>
    <property type="match status" value="1"/>
</dbReference>
<evidence type="ECO:0000256" key="1">
    <source>
        <dbReference type="ARBA" id="ARBA00022723"/>
    </source>
</evidence>
<organism evidence="8 9">
    <name type="scientific">Magallana gigas</name>
    <name type="common">Pacific oyster</name>
    <name type="synonym">Crassostrea gigas</name>
    <dbReference type="NCBI Taxonomy" id="29159"/>
    <lineage>
        <taxon>Eukaryota</taxon>
        <taxon>Metazoa</taxon>
        <taxon>Spiralia</taxon>
        <taxon>Lophotrochozoa</taxon>
        <taxon>Mollusca</taxon>
        <taxon>Bivalvia</taxon>
        <taxon>Autobranchia</taxon>
        <taxon>Pteriomorphia</taxon>
        <taxon>Ostreida</taxon>
        <taxon>Ostreoidea</taxon>
        <taxon>Ostreidae</taxon>
        <taxon>Magallana</taxon>
    </lineage>
</organism>
<keyword evidence="9" id="KW-1185">Reference proteome</keyword>
<dbReference type="SUPFAM" id="SSF49723">
    <property type="entry name" value="Lipase/lipooxygenase domain (PLAT/LH2 domain)"/>
    <property type="match status" value="1"/>
</dbReference>
<dbReference type="Pfam" id="PF00305">
    <property type="entry name" value="Lipoxygenase"/>
    <property type="match status" value="1"/>
</dbReference>
<dbReference type="PRINTS" id="PR00087">
    <property type="entry name" value="LIPOXYGENASE"/>
</dbReference>
<feature type="domain" description="PLAT" evidence="6">
    <location>
        <begin position="2"/>
        <end position="120"/>
    </location>
</feature>
<dbReference type="GO" id="GO:0016702">
    <property type="term" value="F:oxidoreductase activity, acting on single donors with incorporation of molecular oxygen, incorporation of two atoms of oxygen"/>
    <property type="evidence" value="ECO:0007669"/>
    <property type="project" value="InterPro"/>
</dbReference>
<evidence type="ECO:0000313" key="9">
    <source>
        <dbReference type="Proteomes" id="UP000005408"/>
    </source>
</evidence>
<proteinExistence type="predicted"/>
<reference evidence="8" key="1">
    <citation type="submission" date="2022-08" db="UniProtKB">
        <authorList>
            <consortium name="EnsemblMetazoa"/>
        </authorList>
    </citation>
    <scope>IDENTIFICATION</scope>
    <source>
        <strain evidence="8">05x7-T-G4-1.051#20</strain>
    </source>
</reference>
<dbReference type="PROSITE" id="PS00081">
    <property type="entry name" value="LIPOXYGENASE_2"/>
    <property type="match status" value="1"/>
</dbReference>
<dbReference type="Gene3D" id="1.20.245.10">
    <property type="entry name" value="Lipoxygenase-1, Domain 5"/>
    <property type="match status" value="1"/>
</dbReference>
<accession>A0A8W8HTX6</accession>
<dbReference type="Pfam" id="PF01477">
    <property type="entry name" value="PLAT"/>
    <property type="match status" value="1"/>
</dbReference>
<name>A0A8W8HTX6_MAGGI</name>
<dbReference type="InterPro" id="IPR036226">
    <property type="entry name" value="LipOase_C_sf"/>
</dbReference>
<dbReference type="SMART" id="SM00308">
    <property type="entry name" value="LH2"/>
    <property type="match status" value="1"/>
</dbReference>
<evidence type="ECO:0000256" key="4">
    <source>
        <dbReference type="ARBA" id="ARBA00023098"/>
    </source>
</evidence>
<keyword evidence="3" id="KW-0560">Oxidoreductase</keyword>
<evidence type="ECO:0000259" key="7">
    <source>
        <dbReference type="PROSITE" id="PS51393"/>
    </source>
</evidence>
<keyword evidence="4" id="KW-0443">Lipid metabolism</keyword>
<feature type="domain" description="Lipoxygenase" evidence="7">
    <location>
        <begin position="119"/>
        <end position="571"/>
    </location>
</feature>
<dbReference type="GO" id="GO:0034440">
    <property type="term" value="P:lipid oxidation"/>
    <property type="evidence" value="ECO:0007669"/>
    <property type="project" value="InterPro"/>
</dbReference>
<evidence type="ECO:0000256" key="5">
    <source>
        <dbReference type="PROSITE-ProRule" id="PRU00152"/>
    </source>
</evidence>
<keyword evidence="2" id="KW-0223">Dioxygenase</keyword>
<dbReference type="Proteomes" id="UP000005408">
    <property type="component" value="Unassembled WGS sequence"/>
</dbReference>
<evidence type="ECO:0000256" key="3">
    <source>
        <dbReference type="ARBA" id="ARBA00023002"/>
    </source>
</evidence>
<protein>
    <recommendedName>
        <fullName evidence="10">Allene oxide synthase-lipoxygenase protein</fullName>
    </recommendedName>
</protein>
<dbReference type="InterPro" id="IPR036392">
    <property type="entry name" value="PLAT/LH2_dom_sf"/>
</dbReference>
<dbReference type="InterPro" id="IPR013819">
    <property type="entry name" value="LipOase_C"/>
</dbReference>
<dbReference type="Gene3D" id="2.40.180.10">
    <property type="entry name" value="Catalase core domain"/>
    <property type="match status" value="1"/>
</dbReference>
<dbReference type="EnsemblMetazoa" id="G10932.1">
    <property type="protein sequence ID" value="G10932.1:cds"/>
    <property type="gene ID" value="G10932"/>
</dbReference>
<evidence type="ECO:0000259" key="6">
    <source>
        <dbReference type="PROSITE" id="PS50095"/>
    </source>
</evidence>
<evidence type="ECO:0008006" key="10">
    <source>
        <dbReference type="Google" id="ProtNLM"/>
    </source>
</evidence>
<dbReference type="PROSITE" id="PS50095">
    <property type="entry name" value="PLAT"/>
    <property type="match status" value="1"/>
</dbReference>
<sequence length="571" mass="65258">MTTYEIKVKTGDRFGAGTDANVEIVLLDGSKKQTKPAYLDNWFRNDFERNQLDVFTIVDETDIPEVTEIKLKRDQTGLFSDWFVDTIEVTNVTSGVSSLFPILRWIRPDVDIHFTIYDTFLPQYDPRPEQRNLEIKEKQMLYEYQVKRPGLPVQIKNLPDDEQFSDSHMWDLLTRKYTIMAGKTVEMIFGQTAWDTLEDMKSVFSNIFGNPLDMDVWHTDENFGCQRLNRVNSNLIRLCTSIPDKFGVTESMIAPFLEGFTLSEAIANNRVFITDLEILEGIDCQKGLHCTVPLCLFFVNGKGQLMPVAIQLYQQKGPDNPVFLPNDPPYTWIAAKMWYNLADCHYHQGVAHLGCTHLIMEGFWIAANRCLSPSHPVYKLLGPHCYALLAVNTRGFDALLRPGGYVDKTMALGSDGLSELMARGIGQWRMNMEGDYPEFLKQRGVYCRDGSILPTFYQRDDSLAIYDVIRSYVTDYVSLYYDTREKLLNDAEIQNFGQELFKPKSENGCGILGLPFENGRFTSVDELVVFLTSMIFTSSVVHAAVNFAQYDTYGYFPNYPPMLKGPPPKNK</sequence>
<dbReference type="InterPro" id="IPR020834">
    <property type="entry name" value="LipOase_CS"/>
</dbReference>
<evidence type="ECO:0000256" key="2">
    <source>
        <dbReference type="ARBA" id="ARBA00022964"/>
    </source>
</evidence>
<keyword evidence="1" id="KW-0479">Metal-binding</keyword>
<comment type="caution">
    <text evidence="5">Lacks conserved residue(s) required for the propagation of feature annotation.</text>
</comment>
<dbReference type="Gene3D" id="3.10.450.60">
    <property type="match status" value="1"/>
</dbReference>
<dbReference type="PROSITE" id="PS51393">
    <property type="entry name" value="LIPOXYGENASE_3"/>
    <property type="match status" value="1"/>
</dbReference>